<dbReference type="AlphaFoldDB" id="A0A419V7A8"/>
<comment type="caution">
    <text evidence="3">The sequence shown here is derived from an EMBL/GenBank/DDBJ whole genome shotgun (WGS) entry which is preliminary data.</text>
</comment>
<keyword evidence="1" id="KW-0378">Hydrolase</keyword>
<protein>
    <submittedName>
        <fullName evidence="3">Pimeloyl-ACP methyl ester carboxylesterase</fullName>
    </submittedName>
</protein>
<feature type="domain" description="AB hydrolase-1" evidence="2">
    <location>
        <begin position="27"/>
        <end position="123"/>
    </location>
</feature>
<evidence type="ECO:0000313" key="4">
    <source>
        <dbReference type="Proteomes" id="UP000285120"/>
    </source>
</evidence>
<proteinExistence type="predicted"/>
<dbReference type="GO" id="GO:0016787">
    <property type="term" value="F:hydrolase activity"/>
    <property type="evidence" value="ECO:0007669"/>
    <property type="project" value="UniProtKB-KW"/>
</dbReference>
<name>A0A419V7A8_9BACL</name>
<reference evidence="3 4" key="1">
    <citation type="submission" date="2018-09" db="EMBL/GenBank/DDBJ databases">
        <title>Genomic Encyclopedia of Archaeal and Bacterial Type Strains, Phase II (KMG-II): from individual species to whole genera.</title>
        <authorList>
            <person name="Goeker M."/>
        </authorList>
    </citation>
    <scope>NUCLEOTIDE SEQUENCE [LARGE SCALE GENOMIC DNA]</scope>
    <source>
        <strain evidence="3 4">DSM 17008</strain>
    </source>
</reference>
<sequence length="239" mass="27469">MQENWIKHKEVTLHYIDSNPGQKNSTPLLISPGLSESAENYTSLMSSLLPARCITFSHRGRGKSSAPKKGYTLEHHIADIEAVVDYFQLKNFYLMGYSRGVSYALGYAVKHSASLKGLILAEYPPKHKKMPYGWADQYLKTHWGNDLGADIMEAYVVKAIEQESEYVNFHPHLHLIKCPILIMRGVLNESLLSKEQTERYEDAWKECWIEVFEKSGHTLKESEEEKFAETLKLFLSKNR</sequence>
<dbReference type="GO" id="GO:0016020">
    <property type="term" value="C:membrane"/>
    <property type="evidence" value="ECO:0007669"/>
    <property type="project" value="TreeGrafter"/>
</dbReference>
<gene>
    <name evidence="3" type="ORF">ATL39_0152</name>
</gene>
<dbReference type="RefSeq" id="WP_170146792.1">
    <property type="nucleotide sequence ID" value="NZ_RAPK01000006.1"/>
</dbReference>
<dbReference type="SUPFAM" id="SSF53474">
    <property type="entry name" value="alpha/beta-Hydrolases"/>
    <property type="match status" value="1"/>
</dbReference>
<dbReference type="InterPro" id="IPR000073">
    <property type="entry name" value="AB_hydrolase_1"/>
</dbReference>
<evidence type="ECO:0000256" key="1">
    <source>
        <dbReference type="ARBA" id="ARBA00022801"/>
    </source>
</evidence>
<dbReference type="InterPro" id="IPR050266">
    <property type="entry name" value="AB_hydrolase_sf"/>
</dbReference>
<dbReference type="InterPro" id="IPR029058">
    <property type="entry name" value="AB_hydrolase_fold"/>
</dbReference>
<dbReference type="EMBL" id="RAPK01000006">
    <property type="protein sequence ID" value="RKD75942.1"/>
    <property type="molecule type" value="Genomic_DNA"/>
</dbReference>
<dbReference type="Gene3D" id="3.40.50.1820">
    <property type="entry name" value="alpha/beta hydrolase"/>
    <property type="match status" value="1"/>
</dbReference>
<evidence type="ECO:0000259" key="2">
    <source>
        <dbReference type="Pfam" id="PF00561"/>
    </source>
</evidence>
<dbReference type="Pfam" id="PF00561">
    <property type="entry name" value="Abhydrolase_1"/>
    <property type="match status" value="1"/>
</dbReference>
<accession>A0A419V7A8</accession>
<keyword evidence="4" id="KW-1185">Reference proteome</keyword>
<evidence type="ECO:0000313" key="3">
    <source>
        <dbReference type="EMBL" id="RKD75942.1"/>
    </source>
</evidence>
<dbReference type="PANTHER" id="PTHR43798">
    <property type="entry name" value="MONOACYLGLYCEROL LIPASE"/>
    <property type="match status" value="1"/>
</dbReference>
<dbReference type="PANTHER" id="PTHR43798:SF31">
    <property type="entry name" value="AB HYDROLASE SUPERFAMILY PROTEIN YCLE"/>
    <property type="match status" value="1"/>
</dbReference>
<dbReference type="Proteomes" id="UP000285120">
    <property type="component" value="Unassembled WGS sequence"/>
</dbReference>
<organism evidence="3 4">
    <name type="scientific">Sinobaca qinghaiensis</name>
    <dbReference type="NCBI Taxonomy" id="342944"/>
    <lineage>
        <taxon>Bacteria</taxon>
        <taxon>Bacillati</taxon>
        <taxon>Bacillota</taxon>
        <taxon>Bacilli</taxon>
        <taxon>Bacillales</taxon>
        <taxon>Sporolactobacillaceae</taxon>
        <taxon>Sinobaca</taxon>
    </lineage>
</organism>